<feature type="compositionally biased region" description="Polar residues" evidence="1">
    <location>
        <begin position="1"/>
        <end position="11"/>
    </location>
</feature>
<dbReference type="EMBL" id="SEOQ01000578">
    <property type="protein sequence ID" value="TFY60172.1"/>
    <property type="molecule type" value="Genomic_DNA"/>
</dbReference>
<feature type="compositionally biased region" description="Basic and acidic residues" evidence="1">
    <location>
        <begin position="180"/>
        <end position="189"/>
    </location>
</feature>
<gene>
    <name evidence="2" type="ORF">EVG20_g7519</name>
</gene>
<keyword evidence="3" id="KW-1185">Reference proteome</keyword>
<organism evidence="2 3">
    <name type="scientific">Dentipellis fragilis</name>
    <dbReference type="NCBI Taxonomy" id="205917"/>
    <lineage>
        <taxon>Eukaryota</taxon>
        <taxon>Fungi</taxon>
        <taxon>Dikarya</taxon>
        <taxon>Basidiomycota</taxon>
        <taxon>Agaricomycotina</taxon>
        <taxon>Agaricomycetes</taxon>
        <taxon>Russulales</taxon>
        <taxon>Hericiaceae</taxon>
        <taxon>Dentipellis</taxon>
    </lineage>
</organism>
<accession>A0A4Y9YD93</accession>
<evidence type="ECO:0000313" key="3">
    <source>
        <dbReference type="Proteomes" id="UP000298327"/>
    </source>
</evidence>
<feature type="region of interest" description="Disordered" evidence="1">
    <location>
        <begin position="1"/>
        <end position="189"/>
    </location>
</feature>
<comment type="caution">
    <text evidence="2">The sequence shown here is derived from an EMBL/GenBank/DDBJ whole genome shotgun (WGS) entry which is preliminary data.</text>
</comment>
<proteinExistence type="predicted"/>
<name>A0A4Y9YD93_9AGAM</name>
<protein>
    <submittedName>
        <fullName evidence="2">Uncharacterized protein</fullName>
    </submittedName>
</protein>
<evidence type="ECO:0000256" key="1">
    <source>
        <dbReference type="SAM" id="MobiDB-lite"/>
    </source>
</evidence>
<reference evidence="2 3" key="1">
    <citation type="submission" date="2019-02" db="EMBL/GenBank/DDBJ databases">
        <title>Genome sequencing of the rare red list fungi Dentipellis fragilis.</title>
        <authorList>
            <person name="Buettner E."/>
            <person name="Kellner H."/>
        </authorList>
    </citation>
    <scope>NUCLEOTIDE SEQUENCE [LARGE SCALE GENOMIC DNA]</scope>
    <source>
        <strain evidence="2 3">DSM 105465</strain>
    </source>
</reference>
<feature type="compositionally biased region" description="Pro residues" evidence="1">
    <location>
        <begin position="104"/>
        <end position="117"/>
    </location>
</feature>
<dbReference type="OrthoDB" id="3260716at2759"/>
<sequence length="189" mass="20007">MSDFSVTSQPHTDFVGDDTNINNVPGATKAATGHHYTAAQPTNMPENAHHGRQAAQERPTTQMPLERRPSEHLPPPTGRDNAPKNDLPPLGSNIRSVIAGDQHPTPPPDMPGLPPISTPVFDPDASATPTHAVDTLGGATSADVAQPWQTGHPGGGMSSAEMHHDGLPHRKRRGQGTEQYGEHGGEFNV</sequence>
<dbReference type="Proteomes" id="UP000298327">
    <property type="component" value="Unassembled WGS sequence"/>
</dbReference>
<dbReference type="AlphaFoldDB" id="A0A4Y9YD93"/>
<evidence type="ECO:0000313" key="2">
    <source>
        <dbReference type="EMBL" id="TFY60172.1"/>
    </source>
</evidence>